<evidence type="ECO:0000259" key="1">
    <source>
        <dbReference type="Pfam" id="PF02627"/>
    </source>
</evidence>
<organism evidence="2 3">
    <name type="scientific">Amycolatopsis rhabdoformis</name>
    <dbReference type="NCBI Taxonomy" id="1448059"/>
    <lineage>
        <taxon>Bacteria</taxon>
        <taxon>Bacillati</taxon>
        <taxon>Actinomycetota</taxon>
        <taxon>Actinomycetes</taxon>
        <taxon>Pseudonocardiales</taxon>
        <taxon>Pseudonocardiaceae</taxon>
        <taxon>Amycolatopsis</taxon>
    </lineage>
</organism>
<dbReference type="InterPro" id="IPR029032">
    <property type="entry name" value="AhpD-like"/>
</dbReference>
<evidence type="ECO:0000313" key="3">
    <source>
        <dbReference type="Proteomes" id="UP001330812"/>
    </source>
</evidence>
<dbReference type="InterPro" id="IPR003779">
    <property type="entry name" value="CMD-like"/>
</dbReference>
<dbReference type="Proteomes" id="UP001330812">
    <property type="component" value="Chromosome"/>
</dbReference>
<evidence type="ECO:0000313" key="2">
    <source>
        <dbReference type="EMBL" id="WSE31946.1"/>
    </source>
</evidence>
<gene>
    <name evidence="2" type="ORF">VSH64_07460</name>
</gene>
<name>A0ABZ1IDW7_9PSEU</name>
<dbReference type="RefSeq" id="WP_326834754.1">
    <property type="nucleotide sequence ID" value="NZ_CP142149.1"/>
</dbReference>
<dbReference type="SUPFAM" id="SSF69118">
    <property type="entry name" value="AhpD-like"/>
    <property type="match status" value="1"/>
</dbReference>
<dbReference type="Gene3D" id="1.20.1290.10">
    <property type="entry name" value="AhpD-like"/>
    <property type="match status" value="1"/>
</dbReference>
<protein>
    <submittedName>
        <fullName evidence="2">Carboxymuconolactone decarboxylase family protein</fullName>
    </submittedName>
</protein>
<keyword evidence="3" id="KW-1185">Reference proteome</keyword>
<feature type="domain" description="Carboxymuconolactone decarboxylase-like" evidence="1">
    <location>
        <begin position="50"/>
        <end position="130"/>
    </location>
</feature>
<proteinExistence type="predicted"/>
<sequence length="151" mass="16075">MSEHDSAPGPALEATAPEDEALEYVNAMARTRGYVLPYHKLMAKADLPVLKAANGLISAAYTDERRLSQVTKELIFITTLTVMRASAGHIASHIRVALDLGVSPEEILEAIEITLPEAGVVTFQHGFSVWADVVGAEGVEPTVAVHDGSAQ</sequence>
<accession>A0ABZ1IDW7</accession>
<dbReference type="EMBL" id="CP142149">
    <property type="protein sequence ID" value="WSE31946.1"/>
    <property type="molecule type" value="Genomic_DNA"/>
</dbReference>
<reference evidence="2 3" key="1">
    <citation type="journal article" date="2015" name="Int. J. Syst. Evol. Microbiol.">
        <title>Amycolatopsis rhabdoformis sp. nov., an actinomycete isolated from a tropical forest soil.</title>
        <authorList>
            <person name="Souza W.R."/>
            <person name="Silva R.E."/>
            <person name="Goodfellow M."/>
            <person name="Busarakam K."/>
            <person name="Figueiro F.S."/>
            <person name="Ferreira D."/>
            <person name="Rodrigues-Filho E."/>
            <person name="Moraes L.A.B."/>
            <person name="Zucchi T.D."/>
        </authorList>
    </citation>
    <scope>NUCLEOTIDE SEQUENCE [LARGE SCALE GENOMIC DNA]</scope>
    <source>
        <strain evidence="2 3">NCIMB 14900</strain>
    </source>
</reference>
<dbReference type="Pfam" id="PF02627">
    <property type="entry name" value="CMD"/>
    <property type="match status" value="1"/>
</dbReference>